<dbReference type="InterPro" id="IPR006001">
    <property type="entry name" value="Therm_gnt_kin"/>
</dbReference>
<evidence type="ECO:0000256" key="3">
    <source>
        <dbReference type="ARBA" id="ARBA00012054"/>
    </source>
</evidence>
<dbReference type="SUPFAM" id="SSF52540">
    <property type="entry name" value="P-loop containing nucleoside triphosphate hydrolases"/>
    <property type="match status" value="1"/>
</dbReference>
<evidence type="ECO:0000313" key="12">
    <source>
        <dbReference type="Proteomes" id="UP000537326"/>
    </source>
</evidence>
<evidence type="ECO:0000256" key="4">
    <source>
        <dbReference type="ARBA" id="ARBA00022679"/>
    </source>
</evidence>
<keyword evidence="12" id="KW-1185">Reference proteome</keyword>
<evidence type="ECO:0000256" key="7">
    <source>
        <dbReference type="ARBA" id="ARBA00022840"/>
    </source>
</evidence>
<dbReference type="RefSeq" id="WP_415836766.1">
    <property type="nucleotide sequence ID" value="NZ_BAAAPP010000012.1"/>
</dbReference>
<dbReference type="PANTHER" id="PTHR43442:SF3">
    <property type="entry name" value="GLUCONOKINASE-RELATED"/>
    <property type="match status" value="1"/>
</dbReference>
<evidence type="ECO:0000256" key="6">
    <source>
        <dbReference type="ARBA" id="ARBA00022777"/>
    </source>
</evidence>
<proteinExistence type="inferred from homology"/>
<keyword evidence="4 10" id="KW-0808">Transferase</keyword>
<sequence>MTTAAQRDGLVDAHGPVVVMGVSGSGKSTVGAALARHLGVPFADADDLHPPANIAKMSAGEPLTDEDRWPWLDVVGEWLAAHPEGGVMSCSALRRAYRDRLRSWAPGLRFVHLDGEASLIAMRQSAREGHFMPPTLQASQQRALEALDPDEPGVRVDVEATVEALVATVARDLNA</sequence>
<dbReference type="AlphaFoldDB" id="A0A7Y9YEC8"/>
<keyword evidence="6 10" id="KW-0418">Kinase</keyword>
<dbReference type="GO" id="GO:0005737">
    <property type="term" value="C:cytoplasm"/>
    <property type="evidence" value="ECO:0007669"/>
    <property type="project" value="TreeGrafter"/>
</dbReference>
<comment type="caution">
    <text evidence="11">The sequence shown here is derived from an EMBL/GenBank/DDBJ whole genome shotgun (WGS) entry which is preliminary data.</text>
</comment>
<keyword evidence="8" id="KW-0311">Gluconate utilization</keyword>
<dbReference type="GO" id="GO:0005524">
    <property type="term" value="F:ATP binding"/>
    <property type="evidence" value="ECO:0007669"/>
    <property type="project" value="UniProtKB-KW"/>
</dbReference>
<dbReference type="EMBL" id="JACBZI010000001">
    <property type="protein sequence ID" value="NYI09529.1"/>
    <property type="molecule type" value="Genomic_DNA"/>
</dbReference>
<dbReference type="InterPro" id="IPR031322">
    <property type="entry name" value="Shikimate/glucono_kinase"/>
</dbReference>
<dbReference type="GO" id="GO:0046316">
    <property type="term" value="F:gluconokinase activity"/>
    <property type="evidence" value="ECO:0007669"/>
    <property type="project" value="UniProtKB-EC"/>
</dbReference>
<name>A0A7Y9YEC8_9ACTN</name>
<dbReference type="Pfam" id="PF01202">
    <property type="entry name" value="SKI"/>
    <property type="match status" value="1"/>
</dbReference>
<evidence type="ECO:0000256" key="8">
    <source>
        <dbReference type="ARBA" id="ARBA00023064"/>
    </source>
</evidence>
<reference evidence="11 12" key="1">
    <citation type="submission" date="2020-07" db="EMBL/GenBank/DDBJ databases">
        <title>Sequencing the genomes of 1000 actinobacteria strains.</title>
        <authorList>
            <person name="Klenk H.-P."/>
        </authorList>
    </citation>
    <scope>NUCLEOTIDE SEQUENCE [LARGE SCALE GENOMIC DNA]</scope>
    <source>
        <strain evidence="11 12">DSM 18248</strain>
    </source>
</reference>
<dbReference type="Proteomes" id="UP000537326">
    <property type="component" value="Unassembled WGS sequence"/>
</dbReference>
<comment type="pathway">
    <text evidence="1">Carbohydrate acid metabolism.</text>
</comment>
<protein>
    <recommendedName>
        <fullName evidence="3 10">Gluconokinase</fullName>
        <ecNumber evidence="3 10">2.7.1.12</ecNumber>
    </recommendedName>
</protein>
<evidence type="ECO:0000256" key="1">
    <source>
        <dbReference type="ARBA" id="ARBA00004761"/>
    </source>
</evidence>
<evidence type="ECO:0000256" key="10">
    <source>
        <dbReference type="RuleBase" id="RU363066"/>
    </source>
</evidence>
<evidence type="ECO:0000256" key="9">
    <source>
        <dbReference type="ARBA" id="ARBA00048090"/>
    </source>
</evidence>
<keyword evidence="5 10" id="KW-0547">Nucleotide-binding</keyword>
<dbReference type="InterPro" id="IPR027417">
    <property type="entry name" value="P-loop_NTPase"/>
</dbReference>
<dbReference type="PANTHER" id="PTHR43442">
    <property type="entry name" value="GLUCONOKINASE-RELATED"/>
    <property type="match status" value="1"/>
</dbReference>
<keyword evidence="7 10" id="KW-0067">ATP-binding</keyword>
<evidence type="ECO:0000313" key="11">
    <source>
        <dbReference type="EMBL" id="NYI09529.1"/>
    </source>
</evidence>
<dbReference type="NCBIfam" id="TIGR01313">
    <property type="entry name" value="therm_gnt_kin"/>
    <property type="match status" value="1"/>
</dbReference>
<gene>
    <name evidence="11" type="ORF">BKA05_001044</name>
</gene>
<dbReference type="GO" id="GO:0019521">
    <property type="term" value="P:D-gluconate metabolic process"/>
    <property type="evidence" value="ECO:0007669"/>
    <property type="project" value="UniProtKB-KW"/>
</dbReference>
<evidence type="ECO:0000256" key="2">
    <source>
        <dbReference type="ARBA" id="ARBA00008420"/>
    </source>
</evidence>
<evidence type="ECO:0000256" key="5">
    <source>
        <dbReference type="ARBA" id="ARBA00022741"/>
    </source>
</evidence>
<comment type="similarity">
    <text evidence="2 10">Belongs to the gluconokinase GntK/GntV family.</text>
</comment>
<dbReference type="EC" id="2.7.1.12" evidence="3 10"/>
<dbReference type="Gene3D" id="3.40.50.300">
    <property type="entry name" value="P-loop containing nucleotide triphosphate hydrolases"/>
    <property type="match status" value="1"/>
</dbReference>
<comment type="catalytic activity">
    <reaction evidence="9 10">
        <text>D-gluconate + ATP = 6-phospho-D-gluconate + ADP + H(+)</text>
        <dbReference type="Rhea" id="RHEA:19433"/>
        <dbReference type="ChEBI" id="CHEBI:15378"/>
        <dbReference type="ChEBI" id="CHEBI:18391"/>
        <dbReference type="ChEBI" id="CHEBI:30616"/>
        <dbReference type="ChEBI" id="CHEBI:58759"/>
        <dbReference type="ChEBI" id="CHEBI:456216"/>
        <dbReference type="EC" id="2.7.1.12"/>
    </reaction>
</comment>
<dbReference type="CDD" id="cd02021">
    <property type="entry name" value="GntK"/>
    <property type="match status" value="1"/>
</dbReference>
<dbReference type="FunFam" id="3.40.50.300:FF:000522">
    <property type="entry name" value="Gluconokinase"/>
    <property type="match status" value="1"/>
</dbReference>
<accession>A0A7Y9YEC8</accession>
<organism evidence="11 12">
    <name type="scientific">Nocardioides marinus</name>
    <dbReference type="NCBI Taxonomy" id="374514"/>
    <lineage>
        <taxon>Bacteria</taxon>
        <taxon>Bacillati</taxon>
        <taxon>Actinomycetota</taxon>
        <taxon>Actinomycetes</taxon>
        <taxon>Propionibacteriales</taxon>
        <taxon>Nocardioidaceae</taxon>
        <taxon>Nocardioides</taxon>
    </lineage>
</organism>